<feature type="repeat" description="ANK" evidence="3">
    <location>
        <begin position="1157"/>
        <end position="1189"/>
    </location>
</feature>
<dbReference type="EMBL" id="JARKIF010000029">
    <property type="protein sequence ID" value="KAJ7613186.1"/>
    <property type="molecule type" value="Genomic_DNA"/>
</dbReference>
<keyword evidence="2 3" id="KW-0040">ANK repeat</keyword>
<dbReference type="SUPFAM" id="SSF48403">
    <property type="entry name" value="Ankyrin repeat"/>
    <property type="match status" value="3"/>
</dbReference>
<feature type="repeat" description="ANK" evidence="3">
    <location>
        <begin position="1289"/>
        <end position="1321"/>
    </location>
</feature>
<feature type="repeat" description="ANK" evidence="3">
    <location>
        <begin position="1013"/>
        <end position="1045"/>
    </location>
</feature>
<dbReference type="Pfam" id="PF12796">
    <property type="entry name" value="Ank_2"/>
    <property type="match status" value="7"/>
</dbReference>
<proteinExistence type="predicted"/>
<feature type="repeat" description="ANK" evidence="3">
    <location>
        <begin position="1254"/>
        <end position="1286"/>
    </location>
</feature>
<keyword evidence="1" id="KW-0677">Repeat</keyword>
<dbReference type="Gene3D" id="1.25.40.20">
    <property type="entry name" value="Ankyrin repeat-containing domain"/>
    <property type="match status" value="6"/>
</dbReference>
<dbReference type="PANTHER" id="PTHR24198">
    <property type="entry name" value="ANKYRIN REPEAT AND PROTEIN KINASE DOMAIN-CONTAINING PROTEIN"/>
    <property type="match status" value="1"/>
</dbReference>
<feature type="repeat" description="ANK" evidence="3">
    <location>
        <begin position="1223"/>
        <end position="1252"/>
    </location>
</feature>
<dbReference type="Gene3D" id="3.40.50.300">
    <property type="entry name" value="P-loop containing nucleotide triphosphate hydrolases"/>
    <property type="match status" value="1"/>
</dbReference>
<reference evidence="5" key="1">
    <citation type="submission" date="2023-03" db="EMBL/GenBank/DDBJ databases">
        <title>Massive genome expansion in bonnet fungi (Mycena s.s.) driven by repeated elements and novel gene families across ecological guilds.</title>
        <authorList>
            <consortium name="Lawrence Berkeley National Laboratory"/>
            <person name="Harder C.B."/>
            <person name="Miyauchi S."/>
            <person name="Viragh M."/>
            <person name="Kuo A."/>
            <person name="Thoen E."/>
            <person name="Andreopoulos B."/>
            <person name="Lu D."/>
            <person name="Skrede I."/>
            <person name="Drula E."/>
            <person name="Henrissat B."/>
            <person name="Morin E."/>
            <person name="Kohler A."/>
            <person name="Barry K."/>
            <person name="LaButti K."/>
            <person name="Morin E."/>
            <person name="Salamov A."/>
            <person name="Lipzen A."/>
            <person name="Mereny Z."/>
            <person name="Hegedus B."/>
            <person name="Baldrian P."/>
            <person name="Stursova M."/>
            <person name="Weitz H."/>
            <person name="Taylor A."/>
            <person name="Grigoriev I.V."/>
            <person name="Nagy L.G."/>
            <person name="Martin F."/>
            <person name="Kauserud H."/>
        </authorList>
    </citation>
    <scope>NUCLEOTIDE SEQUENCE</scope>
    <source>
        <strain evidence="5">9284</strain>
    </source>
</reference>
<dbReference type="SUPFAM" id="SSF52540">
    <property type="entry name" value="P-loop containing nucleoside triphosphate hydrolases"/>
    <property type="match status" value="1"/>
</dbReference>
<dbReference type="InterPro" id="IPR036770">
    <property type="entry name" value="Ankyrin_rpt-contain_sf"/>
</dbReference>
<feature type="repeat" description="ANK" evidence="3">
    <location>
        <begin position="1187"/>
        <end position="1219"/>
    </location>
</feature>
<dbReference type="GO" id="GO:0005737">
    <property type="term" value="C:cytoplasm"/>
    <property type="evidence" value="ECO:0007669"/>
    <property type="project" value="TreeGrafter"/>
</dbReference>
<evidence type="ECO:0000259" key="4">
    <source>
        <dbReference type="Pfam" id="PF24883"/>
    </source>
</evidence>
<feature type="repeat" description="ANK" evidence="3">
    <location>
        <begin position="723"/>
        <end position="755"/>
    </location>
</feature>
<gene>
    <name evidence="5" type="ORF">FB45DRAFT_273731</name>
</gene>
<feature type="repeat" description="ANK" evidence="3">
    <location>
        <begin position="522"/>
        <end position="554"/>
    </location>
</feature>
<comment type="caution">
    <text evidence="5">The sequence shown here is derived from an EMBL/GenBank/DDBJ whole genome shotgun (WGS) entry which is preliminary data.</text>
</comment>
<dbReference type="PRINTS" id="PR01415">
    <property type="entry name" value="ANKYRIN"/>
</dbReference>
<dbReference type="Pfam" id="PF00023">
    <property type="entry name" value="Ank"/>
    <property type="match status" value="2"/>
</dbReference>
<dbReference type="Pfam" id="PF24883">
    <property type="entry name" value="NPHP3_N"/>
    <property type="match status" value="1"/>
</dbReference>
<evidence type="ECO:0000313" key="5">
    <source>
        <dbReference type="EMBL" id="KAJ7613186.1"/>
    </source>
</evidence>
<dbReference type="Proteomes" id="UP001221142">
    <property type="component" value="Unassembled WGS sequence"/>
</dbReference>
<feature type="repeat" description="ANK" evidence="3">
    <location>
        <begin position="903"/>
        <end position="935"/>
    </location>
</feature>
<feature type="repeat" description="ANK" evidence="3">
    <location>
        <begin position="591"/>
        <end position="620"/>
    </location>
</feature>
<keyword evidence="6" id="KW-1185">Reference proteome</keyword>
<name>A0AAD7B7U0_9AGAR</name>
<feature type="repeat" description="ANK" evidence="3">
    <location>
        <begin position="1321"/>
        <end position="1353"/>
    </location>
</feature>
<sequence>MRQKQHATQKLRKEDTGSWFLEGTAFVEWQDNPGTLWIQGGSGTGKSVLSSSVVQKLLDEQQLFADLGKPFGLGFFYFDFAAKDGNAVEAALRRLILQLSAQSHHPFRTADKHFRSCRGQALPNFRDLQRIVTELFQELGRVYIVLDALDECPDVELVQLVTFVGALRAWTTTPLHLLFTSQPRTIFAESFMDVPSVTLDADVVRRDIELFVRSELRENRQLKVWVRRVDEIVDRVLLLSNGMFRLAACLLLELSRCKRQNELDKTFYNLPKDLFGVYDRFIEAIREEDLVYVTAIFRWLIFSTQNLDLAEMADAIAFDFPASSPCCFTYDPTLQEDNANAIPDWLEGLTTVHTYDDGRITLSLAHASVQDYLLSGRFAARFGHDLAQGPSHAVLASSCIGYLVHFADHEFDLAESPMAEYMARRWIYHILRSRDPRAFSTGAMRLLEDGSSQFILLNDLRQYRIMRFRRPDFHSGRYDVPKKELEFQPGTYKHVPALYMCAEEGYTDGVRWLLQKSSDHGSDAPALHAASSGGHTEIVPLLLANGVDVNAKDENGRTALELACADNHADVVRLLLSHGAEPNTKATFLGTALQTAAWVGNQEIVGLLLDHGARVNAQGKYFGSALQAAVGRGNRDITRMLLDRGADTNLRGGNFGSALAAATVNGHAELVSMLLDYGGTDVNINAQSHLFGSPVQAVRRRDYEEAVRFLSARGADLRAQTEYLGSALQAAVANGHLGIVSTLLERGADVNVKGRGRSAMYTACSSGDLPLVQLLLPLADGGTRAEVLEAACVGTHIDVVRVLLSTGTVVTENTLRIAARQGDLTIMELLLPTADPGHLQSALDAASERGHVDVVCMLLNSGLSLESSLGKLLDAACHSAHTEMVEFLLYAGADPNGGDFDSFHGSPLLAAAYKGNTELFKLLIDRGADVNARLDDSDRWSRRSHVTALQGTAYYGRIDIVRLLLSHGADVNTRGGEYETALQASACFTGPLSREVLALLIANGAQVNVPGGKYGSALARTCKNGDIESVRLLLAQGADVNAQGGKYGNAFSAACQSGNKELVELLLAHGADVNSGPPLETFTHQYHGDQMVEMLVESGFEDTRRRETELQEACRLGDVERVRALLASGCNVDEEGPPAPNRETFTWMLGKGSSNEVGGSALLVASRNGHAEIIRLLLDAGVDVKARGGEALLYAADFGHVEVARLLINSGSNPNLSQRLYGTALQSASRRGHTDVVRVLLAGGADINAPGGTYGGTALQEAADHDHVEITRLLLEQGADINASGESSFKRSALHAACMQDNTGVLQLLLAHGVVINADSDHGTALHVACQRGHIDSVRMLLEHGADIHAIGGVYGTVLQAATISGDSDIVQLLIAQGADVNARGGRYGSALGAACRRAQATIIRILGEHGAEVVDQPVLPPDARRWDLQPPISII</sequence>
<evidence type="ECO:0000256" key="2">
    <source>
        <dbReference type="ARBA" id="ARBA00023043"/>
    </source>
</evidence>
<evidence type="ECO:0000313" key="6">
    <source>
        <dbReference type="Proteomes" id="UP001221142"/>
    </source>
</evidence>
<dbReference type="InterPro" id="IPR027417">
    <property type="entry name" value="P-loop_NTPase"/>
</dbReference>
<feature type="repeat" description="ANK" evidence="3">
    <location>
        <begin position="1357"/>
        <end position="1386"/>
    </location>
</feature>
<feature type="repeat" description="ANK" evidence="3">
    <location>
        <begin position="944"/>
        <end position="976"/>
    </location>
</feature>
<organism evidence="5 6">
    <name type="scientific">Roridomyces roridus</name>
    <dbReference type="NCBI Taxonomy" id="1738132"/>
    <lineage>
        <taxon>Eukaryota</taxon>
        <taxon>Fungi</taxon>
        <taxon>Dikarya</taxon>
        <taxon>Basidiomycota</taxon>
        <taxon>Agaricomycotina</taxon>
        <taxon>Agaricomycetes</taxon>
        <taxon>Agaricomycetidae</taxon>
        <taxon>Agaricales</taxon>
        <taxon>Marasmiineae</taxon>
        <taxon>Mycenaceae</taxon>
        <taxon>Roridomyces</taxon>
    </lineage>
</organism>
<dbReference type="InterPro" id="IPR056884">
    <property type="entry name" value="NPHP3-like_N"/>
</dbReference>
<evidence type="ECO:0000256" key="1">
    <source>
        <dbReference type="ARBA" id="ARBA00022737"/>
    </source>
</evidence>
<feature type="repeat" description="ANK" evidence="3">
    <location>
        <begin position="555"/>
        <end position="587"/>
    </location>
</feature>
<protein>
    <submittedName>
        <fullName evidence="5">Ankyrin repeat-containing domain protein</fullName>
    </submittedName>
</protein>
<accession>A0AAD7B7U0</accession>
<feature type="repeat" description="ANK" evidence="3">
    <location>
        <begin position="624"/>
        <end position="653"/>
    </location>
</feature>
<dbReference type="PROSITE" id="PS50297">
    <property type="entry name" value="ANK_REP_REGION"/>
    <property type="match status" value="14"/>
</dbReference>
<evidence type="ECO:0000256" key="3">
    <source>
        <dbReference type="PROSITE-ProRule" id="PRU00023"/>
    </source>
</evidence>
<dbReference type="PROSITE" id="PS50088">
    <property type="entry name" value="ANK_REPEAT"/>
    <property type="match status" value="16"/>
</dbReference>
<feature type="domain" description="Nephrocystin 3-like N-terminal" evidence="4">
    <location>
        <begin position="15"/>
        <end position="181"/>
    </location>
</feature>
<dbReference type="PANTHER" id="PTHR24198:SF165">
    <property type="entry name" value="ANKYRIN REPEAT-CONTAINING PROTEIN-RELATED"/>
    <property type="match status" value="1"/>
</dbReference>
<dbReference type="SMART" id="SM00248">
    <property type="entry name" value="ANK"/>
    <property type="match status" value="24"/>
</dbReference>
<feature type="repeat" description="ANK" evidence="3">
    <location>
        <begin position="1046"/>
        <end position="1078"/>
    </location>
</feature>
<dbReference type="InterPro" id="IPR002110">
    <property type="entry name" value="Ankyrin_rpt"/>
</dbReference>